<proteinExistence type="predicted"/>
<dbReference type="InterPro" id="IPR019289">
    <property type="entry name" value="Phage_tail_E/E"/>
</dbReference>
<dbReference type="Proteomes" id="UP000271705">
    <property type="component" value="Unassembled WGS sequence"/>
</dbReference>
<gene>
    <name evidence="1" type="ORF">EKL94_05155</name>
</gene>
<dbReference type="AlphaFoldDB" id="A0A3S0KGH7"/>
<organism evidence="1 2">
    <name type="scientific">Stenotrophomonas maltophilia</name>
    <name type="common">Pseudomonas maltophilia</name>
    <name type="synonym">Xanthomonas maltophilia</name>
    <dbReference type="NCBI Taxonomy" id="40324"/>
    <lineage>
        <taxon>Bacteria</taxon>
        <taxon>Pseudomonadati</taxon>
        <taxon>Pseudomonadota</taxon>
        <taxon>Gammaproteobacteria</taxon>
        <taxon>Lysobacterales</taxon>
        <taxon>Lysobacteraceae</taxon>
        <taxon>Stenotrophomonas</taxon>
        <taxon>Stenotrophomonas maltophilia group</taxon>
    </lineage>
</organism>
<evidence type="ECO:0000313" key="1">
    <source>
        <dbReference type="EMBL" id="RTQ90899.1"/>
    </source>
</evidence>
<evidence type="ECO:0000313" key="2">
    <source>
        <dbReference type="Proteomes" id="UP000271705"/>
    </source>
</evidence>
<dbReference type="EMBL" id="RXLZ01000010">
    <property type="protein sequence ID" value="RTQ90899.1"/>
    <property type="molecule type" value="Genomic_DNA"/>
</dbReference>
<accession>A0A3S0KGH7</accession>
<comment type="caution">
    <text evidence="1">The sequence shown here is derived from an EMBL/GenBank/DDBJ whole genome shotgun (WGS) entry which is preliminary data.</text>
</comment>
<reference evidence="1 2" key="1">
    <citation type="submission" date="2018-12" db="EMBL/GenBank/DDBJ databases">
        <authorList>
            <person name="Kartti S."/>
            <person name="Manni A."/>
            <person name="Chemao El Fihri M.W."/>
            <person name="Laamarti M."/>
            <person name="Temsamani L."/>
            <person name="El Jamali J.E."/>
            <person name="Ouadghiri M."/>
            <person name="Ibrahimi A."/>
            <person name="Filati-Maltouf A."/>
        </authorList>
    </citation>
    <scope>NUCLEOTIDE SEQUENCE [LARGE SCALE GENOMIC DNA]</scope>
    <source>
        <strain evidence="1 2">MDMC339</strain>
    </source>
</reference>
<sequence>MTAKTNTAIAPNTITLDYPIQRGEQTIETITLRKPNAGELRGIKLVDLLQMDVGAVATLLPRITEPTLTAADVNKLDPADLVAIGTATAGFFLPKAQQEFLAV</sequence>
<dbReference type="Pfam" id="PF10109">
    <property type="entry name" value="Phage_TAC_7"/>
    <property type="match status" value="1"/>
</dbReference>
<dbReference type="RefSeq" id="WP_126928254.1">
    <property type="nucleotide sequence ID" value="NZ_JAAAYF010000008.1"/>
</dbReference>
<name>A0A3S0KGH7_STEMA</name>
<protein>
    <submittedName>
        <fullName evidence="1">Phage tail assembly protein</fullName>
    </submittedName>
</protein>